<evidence type="ECO:0000313" key="9">
    <source>
        <dbReference type="EMBL" id="RNB87699.1"/>
    </source>
</evidence>
<dbReference type="Gene3D" id="3.90.76.10">
    <property type="entry name" value="Dipeptide-binding Protein, Domain 1"/>
    <property type="match status" value="1"/>
</dbReference>
<evidence type="ECO:0000256" key="1">
    <source>
        <dbReference type="ARBA" id="ARBA00003489"/>
    </source>
</evidence>
<keyword evidence="5" id="KW-0813">Transport</keyword>
<dbReference type="PANTHER" id="PTHR30290:SF32">
    <property type="entry name" value="GLUTATHIONE-BINDING PROTEIN GSIB"/>
    <property type="match status" value="1"/>
</dbReference>
<dbReference type="GO" id="GO:1904680">
    <property type="term" value="F:peptide transmembrane transporter activity"/>
    <property type="evidence" value="ECO:0007669"/>
    <property type="project" value="TreeGrafter"/>
</dbReference>
<evidence type="ECO:0000256" key="2">
    <source>
        <dbReference type="ARBA" id="ARBA00004418"/>
    </source>
</evidence>
<dbReference type="Gene3D" id="3.10.105.10">
    <property type="entry name" value="Dipeptide-binding Protein, Domain 3"/>
    <property type="match status" value="1"/>
</dbReference>
<dbReference type="CDD" id="cd08499">
    <property type="entry name" value="PBP2_Ylib_like"/>
    <property type="match status" value="1"/>
</dbReference>
<dbReference type="Gene3D" id="3.40.190.10">
    <property type="entry name" value="Periplasmic binding protein-like II"/>
    <property type="match status" value="1"/>
</dbReference>
<evidence type="ECO:0000256" key="6">
    <source>
        <dbReference type="ARBA" id="ARBA00022729"/>
    </source>
</evidence>
<name>A0A3M8DJB4_9BACL</name>
<comment type="similarity">
    <text evidence="3">Belongs to the bacterial solute-binding protein 5 family.</text>
</comment>
<dbReference type="PANTHER" id="PTHR30290">
    <property type="entry name" value="PERIPLASMIC BINDING COMPONENT OF ABC TRANSPORTER"/>
    <property type="match status" value="1"/>
</dbReference>
<comment type="subcellular location">
    <subcellularLocation>
        <location evidence="2">Periplasm</location>
    </subcellularLocation>
</comment>
<dbReference type="PIRSF" id="PIRSF002741">
    <property type="entry name" value="MppA"/>
    <property type="match status" value="1"/>
</dbReference>
<organism evidence="9 10">
    <name type="scientific">Brevibacillus fluminis</name>
    <dbReference type="NCBI Taxonomy" id="511487"/>
    <lineage>
        <taxon>Bacteria</taxon>
        <taxon>Bacillati</taxon>
        <taxon>Bacillota</taxon>
        <taxon>Bacilli</taxon>
        <taxon>Bacillales</taxon>
        <taxon>Paenibacillaceae</taxon>
        <taxon>Brevibacillus</taxon>
    </lineage>
</organism>
<dbReference type="GO" id="GO:0043190">
    <property type="term" value="C:ATP-binding cassette (ABC) transporter complex"/>
    <property type="evidence" value="ECO:0007669"/>
    <property type="project" value="InterPro"/>
</dbReference>
<evidence type="ECO:0000259" key="8">
    <source>
        <dbReference type="Pfam" id="PF00496"/>
    </source>
</evidence>
<evidence type="ECO:0000256" key="3">
    <source>
        <dbReference type="ARBA" id="ARBA00005695"/>
    </source>
</evidence>
<keyword evidence="6" id="KW-0732">Signal</keyword>
<evidence type="ECO:0000256" key="5">
    <source>
        <dbReference type="ARBA" id="ARBA00022448"/>
    </source>
</evidence>
<sequence>MKGVTIALKIDQAEKGEKSVKKIAGILQKFGAVLVCCTLLAACQAAKPETEKAAPASNAQAGDQKKTDKLVVVMEANPDSLDPQNTTETTANSAQRTMLEGLVGFDKDMKPIPVLAKEMPELGKDAKSLTIKLKEGVLFQDGTPFDGEAVKKNFERVLDKNNNLKRNNFFNMIEKVEVLDPHTVKFDLNTPFSAIVNILAHPAAAIMSPKSFEGGNKVDRHPVGTGPYQFSEWVDGQYIRMKKFDQYWDKENQPAFQTVEFRLVPETASRVAMLMAGEAHLVYPLGPEQAEMLKKNPKVEINNYPSIIENYLGFNHKQKPFDNVKVRQAINYAINKEAMINVVKMGYASIADSPVAPKVSGYSKQPAYDFSVEKAKQLLAEAGYPNGFDAILWTDNPTEMIKGAEFIKQQLGVVGINLKIETMETGTFYDRLDAGQGIQLYYSHWSPSTGQADWVLRPNFGSAFVGAKGNNSGHYINPKLDELTEKALGASDPAEVQRYYDEAQKVVVEDAAWGLLFVDGILVGKQKELKDANVLPDGVIDVRKAKF</sequence>
<evidence type="ECO:0000256" key="7">
    <source>
        <dbReference type="ARBA" id="ARBA00022764"/>
    </source>
</evidence>
<dbReference type="Pfam" id="PF00496">
    <property type="entry name" value="SBP_bac_5"/>
    <property type="match status" value="1"/>
</dbReference>
<reference evidence="9 10" key="1">
    <citation type="submission" date="2018-10" db="EMBL/GenBank/DDBJ databases">
        <title>Phylogenomics of Brevibacillus.</title>
        <authorList>
            <person name="Dunlap C."/>
        </authorList>
    </citation>
    <scope>NUCLEOTIDE SEQUENCE [LARGE SCALE GENOMIC DNA]</scope>
    <source>
        <strain evidence="9 10">JCM 15716</strain>
    </source>
</reference>
<proteinExistence type="inferred from homology"/>
<gene>
    <name evidence="9" type="ORF">EDM56_14085</name>
</gene>
<dbReference type="InterPro" id="IPR000914">
    <property type="entry name" value="SBP_5_dom"/>
</dbReference>
<dbReference type="GO" id="GO:0030288">
    <property type="term" value="C:outer membrane-bounded periplasmic space"/>
    <property type="evidence" value="ECO:0007669"/>
    <property type="project" value="TreeGrafter"/>
</dbReference>
<dbReference type="GO" id="GO:0042938">
    <property type="term" value="P:dipeptide transport"/>
    <property type="evidence" value="ECO:0007669"/>
    <property type="project" value="TreeGrafter"/>
</dbReference>
<protein>
    <recommendedName>
        <fullName evidence="4">Glutathione-binding protein GsiB</fullName>
    </recommendedName>
</protein>
<evidence type="ECO:0000256" key="4">
    <source>
        <dbReference type="ARBA" id="ARBA00017393"/>
    </source>
</evidence>
<dbReference type="SUPFAM" id="SSF53850">
    <property type="entry name" value="Periplasmic binding protein-like II"/>
    <property type="match status" value="1"/>
</dbReference>
<dbReference type="OrthoDB" id="9796817at2"/>
<keyword evidence="10" id="KW-1185">Reference proteome</keyword>
<dbReference type="InterPro" id="IPR039424">
    <property type="entry name" value="SBP_5"/>
</dbReference>
<evidence type="ECO:0000313" key="10">
    <source>
        <dbReference type="Proteomes" id="UP000271031"/>
    </source>
</evidence>
<comment type="caution">
    <text evidence="9">The sequence shown here is derived from an EMBL/GenBank/DDBJ whole genome shotgun (WGS) entry which is preliminary data.</text>
</comment>
<feature type="domain" description="Solute-binding protein family 5" evidence="8">
    <location>
        <begin position="110"/>
        <end position="463"/>
    </location>
</feature>
<comment type="function">
    <text evidence="1">Part of the ABC transporter complex GsiABCD involved in glutathione import. Binds glutathione.</text>
</comment>
<dbReference type="InterPro" id="IPR030678">
    <property type="entry name" value="Peptide/Ni-bd"/>
</dbReference>
<dbReference type="AlphaFoldDB" id="A0A3M8DJB4"/>
<dbReference type="Proteomes" id="UP000271031">
    <property type="component" value="Unassembled WGS sequence"/>
</dbReference>
<accession>A0A3M8DJB4</accession>
<dbReference type="EMBL" id="RHHQ01000011">
    <property type="protein sequence ID" value="RNB87699.1"/>
    <property type="molecule type" value="Genomic_DNA"/>
</dbReference>
<keyword evidence="7" id="KW-0574">Periplasm</keyword>